<evidence type="ECO:0000256" key="1">
    <source>
        <dbReference type="PROSITE-ProRule" id="PRU00169"/>
    </source>
</evidence>
<accession>A0A3R9NVQ4</accession>
<dbReference type="Gene3D" id="3.40.50.2300">
    <property type="match status" value="1"/>
</dbReference>
<sequence>MQNTNPTVFIVDDEPLLTTMLTDYLKEQYVGFNLRTFPTGESCLKHLHENPDIVILDYYLNSKEKDAANGIDILKEIKHRNKNLPVIMLSSQKSYGTASKTIMYGAVHYVIKGQDAFEEIFKLIKGNV</sequence>
<dbReference type="SUPFAM" id="SSF52172">
    <property type="entry name" value="CheY-like"/>
    <property type="match status" value="1"/>
</dbReference>
<keyword evidence="4" id="KW-1185">Reference proteome</keyword>
<reference evidence="3 4" key="1">
    <citation type="submission" date="2018-12" db="EMBL/GenBank/DDBJ databases">
        <title>Mangrovimonas spongiae sp. nov., a novel member of the genus Mangrovimonas isolated from marine sponge.</title>
        <authorList>
            <person name="Zhuang L."/>
            <person name="Luo L."/>
        </authorList>
    </citation>
    <scope>NUCLEOTIDE SEQUENCE [LARGE SCALE GENOMIC DNA]</scope>
    <source>
        <strain evidence="3 4">HN-E26</strain>
    </source>
</reference>
<evidence type="ECO:0000259" key="2">
    <source>
        <dbReference type="PROSITE" id="PS50110"/>
    </source>
</evidence>
<name>A0A3R9NVQ4_9FLAO</name>
<feature type="modified residue" description="4-aspartylphosphate" evidence="1">
    <location>
        <position position="57"/>
    </location>
</feature>
<dbReference type="Proteomes" id="UP000270620">
    <property type="component" value="Unassembled WGS sequence"/>
</dbReference>
<dbReference type="InterPro" id="IPR001789">
    <property type="entry name" value="Sig_transdc_resp-reg_receiver"/>
</dbReference>
<dbReference type="CDD" id="cd00156">
    <property type="entry name" value="REC"/>
    <property type="match status" value="1"/>
</dbReference>
<protein>
    <submittedName>
        <fullName evidence="3">Response regulator</fullName>
    </submittedName>
</protein>
<evidence type="ECO:0000313" key="4">
    <source>
        <dbReference type="Proteomes" id="UP000270620"/>
    </source>
</evidence>
<dbReference type="InterPro" id="IPR011006">
    <property type="entry name" value="CheY-like_superfamily"/>
</dbReference>
<feature type="domain" description="Response regulatory" evidence="2">
    <location>
        <begin position="7"/>
        <end position="127"/>
    </location>
</feature>
<dbReference type="EMBL" id="RWBG01000005">
    <property type="protein sequence ID" value="RSK38668.1"/>
    <property type="molecule type" value="Genomic_DNA"/>
</dbReference>
<organism evidence="3 4">
    <name type="scientific">Mangrovimonas spongiae</name>
    <dbReference type="NCBI Taxonomy" id="2494697"/>
    <lineage>
        <taxon>Bacteria</taxon>
        <taxon>Pseudomonadati</taxon>
        <taxon>Bacteroidota</taxon>
        <taxon>Flavobacteriia</taxon>
        <taxon>Flavobacteriales</taxon>
        <taxon>Flavobacteriaceae</taxon>
        <taxon>Mangrovimonas</taxon>
    </lineage>
</organism>
<dbReference type="GO" id="GO:0000156">
    <property type="term" value="F:phosphorelay response regulator activity"/>
    <property type="evidence" value="ECO:0007669"/>
    <property type="project" value="TreeGrafter"/>
</dbReference>
<dbReference type="PROSITE" id="PS50110">
    <property type="entry name" value="RESPONSE_REGULATORY"/>
    <property type="match status" value="1"/>
</dbReference>
<dbReference type="SMART" id="SM00448">
    <property type="entry name" value="REC"/>
    <property type="match status" value="1"/>
</dbReference>
<proteinExistence type="predicted"/>
<evidence type="ECO:0000313" key="3">
    <source>
        <dbReference type="EMBL" id="RSK38668.1"/>
    </source>
</evidence>
<comment type="caution">
    <text evidence="3">The sequence shown here is derived from an EMBL/GenBank/DDBJ whole genome shotgun (WGS) entry which is preliminary data.</text>
</comment>
<dbReference type="OrthoDB" id="1118837at2"/>
<keyword evidence="1" id="KW-0597">Phosphoprotein</keyword>
<dbReference type="PANTHER" id="PTHR45526">
    <property type="entry name" value="TRANSCRIPTIONAL REGULATORY PROTEIN DPIA"/>
    <property type="match status" value="1"/>
</dbReference>
<dbReference type="InterPro" id="IPR051271">
    <property type="entry name" value="2C-system_Tx_regulators"/>
</dbReference>
<gene>
    <name evidence="3" type="ORF">EJA19_11465</name>
</gene>
<dbReference type="RefSeq" id="WP_125468512.1">
    <property type="nucleotide sequence ID" value="NZ_RWBG01000005.1"/>
</dbReference>
<dbReference type="AlphaFoldDB" id="A0A3R9NVQ4"/>
<dbReference type="PANTHER" id="PTHR45526:SF1">
    <property type="entry name" value="TRANSCRIPTIONAL REGULATORY PROTEIN DCUR-RELATED"/>
    <property type="match status" value="1"/>
</dbReference>
<dbReference type="Pfam" id="PF00072">
    <property type="entry name" value="Response_reg"/>
    <property type="match status" value="1"/>
</dbReference>